<dbReference type="Pfam" id="PF04577">
    <property type="entry name" value="Glyco_transf_61"/>
    <property type="match status" value="1"/>
</dbReference>
<evidence type="ECO:0000256" key="3">
    <source>
        <dbReference type="ARBA" id="ARBA00022679"/>
    </source>
</evidence>
<evidence type="ECO:0000256" key="4">
    <source>
        <dbReference type="ARBA" id="ARBA00022692"/>
    </source>
</evidence>
<sequence>MPIGYEIVDGGQNIPYHLLFYMIVHFGRIPNNTDIIYYFPKGTRFAEKIFDILPKNWIRHYEKQIGYTYTKDHISVPSWPDYMMPEAYDYMRFVFSHHMSNQIIARKYIYISRNRGDTTRQITNEDDVMAVLEIFGFKKIYMEDLTGEEHISIFNTADFIISPHGSALTFTTFCSPTVSIVEILGEPLTKFRHFSHIAWHFGFDFTRFTDVETKIIDTETNNNNMKVDCKKLYQTLIHHKKFYSSR</sequence>
<dbReference type="PANTHER" id="PTHR20961">
    <property type="entry name" value="GLYCOSYLTRANSFERASE"/>
    <property type="match status" value="1"/>
</dbReference>
<dbReference type="GO" id="GO:0016020">
    <property type="term" value="C:membrane"/>
    <property type="evidence" value="ECO:0007669"/>
    <property type="project" value="UniProtKB-SubCell"/>
</dbReference>
<dbReference type="InterPro" id="IPR049625">
    <property type="entry name" value="Glyco_transf_61_cat"/>
</dbReference>
<feature type="domain" description="Glycosyltransferase 61 catalytic" evidence="8">
    <location>
        <begin position="82"/>
        <end position="181"/>
    </location>
</feature>
<keyword evidence="2" id="KW-0328">Glycosyltransferase</keyword>
<accession>A0A6C0IA17</accession>
<dbReference type="GO" id="GO:0016757">
    <property type="term" value="F:glycosyltransferase activity"/>
    <property type="evidence" value="ECO:0007669"/>
    <property type="project" value="UniProtKB-KW"/>
</dbReference>
<name>A0A6C0IA17_9ZZZZ</name>
<evidence type="ECO:0000256" key="6">
    <source>
        <dbReference type="ARBA" id="ARBA00023136"/>
    </source>
</evidence>
<keyword evidence="6" id="KW-0472">Membrane</keyword>
<dbReference type="PANTHER" id="PTHR20961:SF38">
    <property type="entry name" value="PROTEIN O-LINKED-MANNOSE BETA-1,4-N-ACETYLGLUCOSAMINYLTRANSFERASE 2"/>
    <property type="match status" value="1"/>
</dbReference>
<proteinExistence type="predicted"/>
<evidence type="ECO:0000256" key="1">
    <source>
        <dbReference type="ARBA" id="ARBA00004167"/>
    </source>
</evidence>
<protein>
    <recommendedName>
        <fullName evidence="8">Glycosyltransferase 61 catalytic domain-containing protein</fullName>
    </recommendedName>
</protein>
<evidence type="ECO:0000256" key="7">
    <source>
        <dbReference type="ARBA" id="ARBA00023180"/>
    </source>
</evidence>
<evidence type="ECO:0000256" key="2">
    <source>
        <dbReference type="ARBA" id="ARBA00022676"/>
    </source>
</evidence>
<reference evidence="9" key="1">
    <citation type="journal article" date="2020" name="Nature">
        <title>Giant virus diversity and host interactions through global metagenomics.</title>
        <authorList>
            <person name="Schulz F."/>
            <person name="Roux S."/>
            <person name="Paez-Espino D."/>
            <person name="Jungbluth S."/>
            <person name="Walsh D.A."/>
            <person name="Denef V.J."/>
            <person name="McMahon K.D."/>
            <person name="Konstantinidis K.T."/>
            <person name="Eloe-Fadrosh E.A."/>
            <person name="Kyrpides N.C."/>
            <person name="Woyke T."/>
        </authorList>
    </citation>
    <scope>NUCLEOTIDE SEQUENCE</scope>
    <source>
        <strain evidence="9">GVMAG-M-3300023184-62</strain>
    </source>
</reference>
<evidence type="ECO:0000259" key="8">
    <source>
        <dbReference type="Pfam" id="PF04577"/>
    </source>
</evidence>
<dbReference type="InterPro" id="IPR007657">
    <property type="entry name" value="Glycosyltransferase_61"/>
</dbReference>
<comment type="subcellular location">
    <subcellularLocation>
        <location evidence="1">Membrane</location>
        <topology evidence="1">Single-pass membrane protein</topology>
    </subcellularLocation>
</comment>
<keyword evidence="7" id="KW-0325">Glycoprotein</keyword>
<keyword evidence="3" id="KW-0808">Transferase</keyword>
<keyword evidence="4" id="KW-0812">Transmembrane</keyword>
<dbReference type="EMBL" id="MN740152">
    <property type="protein sequence ID" value="QHT89794.1"/>
    <property type="molecule type" value="Genomic_DNA"/>
</dbReference>
<evidence type="ECO:0000256" key="5">
    <source>
        <dbReference type="ARBA" id="ARBA00022989"/>
    </source>
</evidence>
<dbReference type="AlphaFoldDB" id="A0A6C0IA17"/>
<evidence type="ECO:0000313" key="9">
    <source>
        <dbReference type="EMBL" id="QHT89794.1"/>
    </source>
</evidence>
<keyword evidence="5" id="KW-1133">Transmembrane helix</keyword>
<organism evidence="9">
    <name type="scientific">viral metagenome</name>
    <dbReference type="NCBI Taxonomy" id="1070528"/>
    <lineage>
        <taxon>unclassified sequences</taxon>
        <taxon>metagenomes</taxon>
        <taxon>organismal metagenomes</taxon>
    </lineage>
</organism>